<comment type="similarity">
    <text evidence="1">Belongs to the UPF0065 (bug) family.</text>
</comment>
<gene>
    <name evidence="2" type="ORF">EBQ24_07470</name>
</gene>
<dbReference type="Pfam" id="PF03401">
    <property type="entry name" value="TctC"/>
    <property type="match status" value="1"/>
</dbReference>
<dbReference type="AlphaFoldDB" id="A0A3M6R1R4"/>
<name>A0A3M6R1R4_9BURK</name>
<dbReference type="InterPro" id="IPR005064">
    <property type="entry name" value="BUG"/>
</dbReference>
<reference evidence="2 3" key="1">
    <citation type="submission" date="2018-10" db="EMBL/GenBank/DDBJ databases">
        <title>Comamonadaceae CDC group NO-1 genome sequencing and assembly.</title>
        <authorList>
            <person name="Bernier A.-M."/>
            <person name="Bernard K."/>
        </authorList>
    </citation>
    <scope>NUCLEOTIDE SEQUENCE [LARGE SCALE GENOMIC DNA]</scope>
    <source>
        <strain evidence="2 3">NML180581</strain>
    </source>
</reference>
<dbReference type="Proteomes" id="UP000281171">
    <property type="component" value="Unassembled WGS sequence"/>
</dbReference>
<accession>A0A3M6R1R4</accession>
<sequence length="348" mass="36511">MPFFPFLRQGGAGALRGWLAGLALGWGLAAFAHAGGHDAQAQGAATPRQDKPITIVVPFSPGGGTDVLARKLAAELERALEQPVVVDNRAGASGNIGAAHVAHAPADGHTLLMVNSTFAINPAVLGTPGFEPVRDFRPVIQVGAIPSVLVVSGEAAAPEMSDWPALLRSSAQRERPLFFASCGSGTPQHLAGAMLQARQPQLKLEQVPYKGCGPALADVLGRQVPLGIVTASSAMPLLQAGRLRALAVTSPGRSPLLPDVPTVAEQGMPGYALDQWHGLLAPAATPDAVVYRIYNALAGALQRPELRAQLQELGYHISSPEQAHPESFRQLLLADLQRFAQVAQFLRP</sequence>
<protein>
    <submittedName>
        <fullName evidence="2">Tripartite tricarboxylate transporter substrate binding protein</fullName>
    </submittedName>
</protein>
<dbReference type="PIRSF" id="PIRSF017082">
    <property type="entry name" value="YflP"/>
    <property type="match status" value="1"/>
</dbReference>
<dbReference type="Gene3D" id="3.40.190.150">
    <property type="entry name" value="Bordetella uptake gene, domain 1"/>
    <property type="match status" value="1"/>
</dbReference>
<dbReference type="RefSeq" id="WP_122248358.1">
    <property type="nucleotide sequence ID" value="NZ_RDQK01000016.1"/>
</dbReference>
<evidence type="ECO:0000313" key="2">
    <source>
        <dbReference type="EMBL" id="RMX09167.1"/>
    </source>
</evidence>
<dbReference type="Gene3D" id="3.40.190.10">
    <property type="entry name" value="Periplasmic binding protein-like II"/>
    <property type="match status" value="1"/>
</dbReference>
<comment type="caution">
    <text evidence="2">The sequence shown here is derived from an EMBL/GenBank/DDBJ whole genome shotgun (WGS) entry which is preliminary data.</text>
</comment>
<evidence type="ECO:0000256" key="1">
    <source>
        <dbReference type="ARBA" id="ARBA00006987"/>
    </source>
</evidence>
<dbReference type="PANTHER" id="PTHR42928:SF5">
    <property type="entry name" value="BLR1237 PROTEIN"/>
    <property type="match status" value="1"/>
</dbReference>
<proteinExistence type="inferred from homology"/>
<dbReference type="InterPro" id="IPR042100">
    <property type="entry name" value="Bug_dom1"/>
</dbReference>
<dbReference type="PANTHER" id="PTHR42928">
    <property type="entry name" value="TRICARBOXYLATE-BINDING PROTEIN"/>
    <property type="match status" value="1"/>
</dbReference>
<organism evidence="2 3">
    <name type="scientific">Allofranklinella schreckenbergeri</name>
    <dbReference type="NCBI Taxonomy" id="1076744"/>
    <lineage>
        <taxon>Bacteria</taxon>
        <taxon>Pseudomonadati</taxon>
        <taxon>Pseudomonadota</taxon>
        <taxon>Betaproteobacteria</taxon>
        <taxon>Burkholderiales</taxon>
        <taxon>Comamonadaceae</taxon>
        <taxon>Allofranklinella</taxon>
    </lineage>
</organism>
<dbReference type="EMBL" id="RDQK01000016">
    <property type="protein sequence ID" value="RMX09167.1"/>
    <property type="molecule type" value="Genomic_DNA"/>
</dbReference>
<evidence type="ECO:0000313" key="3">
    <source>
        <dbReference type="Proteomes" id="UP000281171"/>
    </source>
</evidence>